<protein>
    <recommendedName>
        <fullName evidence="1">DUF7281 domain-containing protein</fullName>
    </recommendedName>
</protein>
<comment type="caution">
    <text evidence="2">The sequence shown here is derived from an EMBL/GenBank/DDBJ whole genome shotgun (WGS) entry which is preliminary data.</text>
</comment>
<dbReference type="InterPro" id="IPR055705">
    <property type="entry name" value="DUF7281"/>
</dbReference>
<dbReference type="Pfam" id="PF23947">
    <property type="entry name" value="DUF7281"/>
    <property type="match status" value="1"/>
</dbReference>
<reference evidence="2" key="1">
    <citation type="submission" date="2014-12" db="EMBL/GenBank/DDBJ databases">
        <title>The draft genome of the Tatumella morbirosei type strain, LMG23360T isolated from pineapple rot.</title>
        <authorList>
            <person name="Smits T.H."/>
            <person name="Palmer M."/>
            <person name="Venter S.N."/>
            <person name="Duffy B."/>
            <person name="Steenkamp E.T."/>
            <person name="Chan W.Y."/>
            <person name="Coutinho T.A."/>
            <person name="Coetzee M.P."/>
            <person name="De Maayer P."/>
        </authorList>
    </citation>
    <scope>NUCLEOTIDE SEQUENCE [LARGE SCALE GENOMIC DNA]</scope>
    <source>
        <strain evidence="2">LMG 23360</strain>
    </source>
</reference>
<accession>A0A095T7C8</accession>
<keyword evidence="3" id="KW-1185">Reference proteome</keyword>
<dbReference type="Proteomes" id="UP000029577">
    <property type="component" value="Unassembled WGS sequence"/>
</dbReference>
<feature type="domain" description="DUF7281" evidence="1">
    <location>
        <begin position="148"/>
        <end position="288"/>
    </location>
</feature>
<evidence type="ECO:0000313" key="2">
    <source>
        <dbReference type="EMBL" id="KGD72796.1"/>
    </source>
</evidence>
<sequence>MSRELIAALRKLRKSPERCLASSQLTENQRRALEHFSQTTASVARQARGNGVIFEVILPDVVEQQWRQLVPVDPDNLDTLLPNRARNIASTRNSKGAEHRHNTTYLLLKAGGGPVSWHNGGNYLLNLSDSTDHLGAAVLAIQPGSTWCTSHSLWLVENQALFDQMDWLPSNEPCSVAYYSGQLPNSVIDWLSEYPRAPRIYFFPDYDGVGLLNYARIRAKLGSAVQMWLMPGWQKHLSEFGSDLLWQTTQREFRAMQNHVASGHFEMQVKQLIHAMQRTGKALEQEAVWLQ</sequence>
<dbReference type="EMBL" id="JPKR02000003">
    <property type="protein sequence ID" value="KGD72796.1"/>
    <property type="molecule type" value="Genomic_DNA"/>
</dbReference>
<dbReference type="RefSeq" id="WP_038020471.1">
    <property type="nucleotide sequence ID" value="NZ_JPKR02000003.1"/>
</dbReference>
<evidence type="ECO:0000259" key="1">
    <source>
        <dbReference type="Pfam" id="PF23947"/>
    </source>
</evidence>
<dbReference type="eggNOG" id="ENOG502ZA50">
    <property type="taxonomic scope" value="Bacteria"/>
</dbReference>
<name>A0A095T7C8_9GAMM</name>
<gene>
    <name evidence="2" type="ORF">HA49_11240</name>
</gene>
<evidence type="ECO:0000313" key="3">
    <source>
        <dbReference type="Proteomes" id="UP000029577"/>
    </source>
</evidence>
<organism evidence="2 3">
    <name type="scientific">Tatumella morbirosei</name>
    <dbReference type="NCBI Taxonomy" id="642227"/>
    <lineage>
        <taxon>Bacteria</taxon>
        <taxon>Pseudomonadati</taxon>
        <taxon>Pseudomonadota</taxon>
        <taxon>Gammaproteobacteria</taxon>
        <taxon>Enterobacterales</taxon>
        <taxon>Erwiniaceae</taxon>
        <taxon>Tatumella</taxon>
    </lineage>
</organism>
<dbReference type="OrthoDB" id="8587166at2"/>
<proteinExistence type="predicted"/>
<dbReference type="AlphaFoldDB" id="A0A095T7C8"/>